<feature type="domain" description="Baseplate protein J-like barrel" evidence="2">
    <location>
        <begin position="90"/>
        <end position="169"/>
    </location>
</feature>
<evidence type="ECO:0000313" key="5">
    <source>
        <dbReference type="EMBL" id="QHM71680.1"/>
    </source>
</evidence>
<dbReference type="Proteomes" id="UP000464053">
    <property type="component" value="Chromosome"/>
</dbReference>
<dbReference type="OrthoDB" id="7565172at2"/>
<keyword evidence="6" id="KW-1185">Reference proteome</keyword>
<dbReference type="PANTHER" id="PTHR37829">
    <property type="entry name" value="PHAGE-LIKE ELEMENT PBSX PROTEIN XKDT"/>
    <property type="match status" value="1"/>
</dbReference>
<sequence>MPYKAPGLTDLIARTEQNVQQRLPGTWPQANETTLGALAYANAGLAAGVHEHVSWVSRQIIASDADEAELLKHCQHWGVRRKQATAASGTVTMTVTDAVTIPANTRWQRADGELYINTEAASAGAAGTLDVVLTAINAGAGGNVAAGTALTLVTPLEYVIAQGITTAGIVGGADIESVGELLARLEFRVQYPPFGGNKYDYVRWARECTGVTRAWCLPTWKGGGTVGVTFVMDNNDNIFPEEADITRVSEYIYSHKDPVTGLIVGAPDGIVITVFAATPKPVDMEILISPNTEAMQNAVKSALVSLFYNESEPGGSLAQSHIIRAIAKVSGLTDFKLRSPADDVLYSEATELLTVGEITWL</sequence>
<dbReference type="InterPro" id="IPR058530">
    <property type="entry name" value="Baseplate_J-like_C"/>
</dbReference>
<dbReference type="Pfam" id="PF04865">
    <property type="entry name" value="Baseplate_J"/>
    <property type="match status" value="1"/>
</dbReference>
<gene>
    <name evidence="5" type="ORF">C7M51_01971</name>
</gene>
<dbReference type="InterPro" id="IPR058531">
    <property type="entry name" value="Baseplate_J_M"/>
</dbReference>
<proteinExistence type="inferred from homology"/>
<comment type="similarity">
    <text evidence="1">Belongs to the Mu gp47/PBSX XkdT family.</text>
</comment>
<dbReference type="Pfam" id="PF26078">
    <property type="entry name" value="Baseplate_J_M"/>
    <property type="match status" value="1"/>
</dbReference>
<dbReference type="PANTHER" id="PTHR37829:SF3">
    <property type="entry name" value="PROTEIN JAYE-RELATED"/>
    <property type="match status" value="1"/>
</dbReference>
<dbReference type="AlphaFoldDB" id="A0A6P1PYI9"/>
<evidence type="ECO:0000259" key="2">
    <source>
        <dbReference type="Pfam" id="PF04865"/>
    </source>
</evidence>
<dbReference type="InterPro" id="IPR052399">
    <property type="entry name" value="Phage_Baseplate_Assmbl_Protein"/>
</dbReference>
<evidence type="ECO:0000256" key="1">
    <source>
        <dbReference type="ARBA" id="ARBA00038087"/>
    </source>
</evidence>
<organism evidence="5 6">
    <name type="scientific">Mixta intestinalis</name>
    <dbReference type="NCBI Taxonomy" id="1615494"/>
    <lineage>
        <taxon>Bacteria</taxon>
        <taxon>Pseudomonadati</taxon>
        <taxon>Pseudomonadota</taxon>
        <taxon>Gammaproteobacteria</taxon>
        <taxon>Enterobacterales</taxon>
        <taxon>Erwiniaceae</taxon>
        <taxon>Mixta</taxon>
    </lineage>
</organism>
<dbReference type="KEGG" id="mint:C7M51_01971"/>
<evidence type="ECO:0000313" key="6">
    <source>
        <dbReference type="Proteomes" id="UP000464053"/>
    </source>
</evidence>
<dbReference type="Pfam" id="PF26079">
    <property type="entry name" value="Baseplate_J_C"/>
    <property type="match status" value="1"/>
</dbReference>
<feature type="domain" description="Baseplate J-like C-terminal" evidence="4">
    <location>
        <begin position="288"/>
        <end position="360"/>
    </location>
</feature>
<reference evidence="5 6" key="1">
    <citation type="submission" date="2018-03" db="EMBL/GenBank/DDBJ databases">
        <title>Pantoea intestinalis SRCM103226 isolated form the mealworm.</title>
        <authorList>
            <person name="Jeong D.-Y."/>
            <person name="Kim J.W."/>
        </authorList>
    </citation>
    <scope>NUCLEOTIDE SEQUENCE [LARGE SCALE GENOMIC DNA]</scope>
    <source>
        <strain evidence="5 6">SRCM103226</strain>
    </source>
</reference>
<evidence type="ECO:0000259" key="3">
    <source>
        <dbReference type="Pfam" id="PF26078"/>
    </source>
</evidence>
<dbReference type="InterPro" id="IPR006949">
    <property type="entry name" value="Barrel_Baseplate_J-like"/>
</dbReference>
<feature type="domain" description="Baseplate J-like central" evidence="3">
    <location>
        <begin position="193"/>
        <end position="275"/>
    </location>
</feature>
<dbReference type="RefSeq" id="WP_160621629.1">
    <property type="nucleotide sequence ID" value="NZ_CP028271.1"/>
</dbReference>
<dbReference type="EMBL" id="CP028271">
    <property type="protein sequence ID" value="QHM71680.1"/>
    <property type="molecule type" value="Genomic_DNA"/>
</dbReference>
<evidence type="ECO:0000259" key="4">
    <source>
        <dbReference type="Pfam" id="PF26079"/>
    </source>
</evidence>
<protein>
    <submittedName>
        <fullName evidence="5">Uncharacterized protein</fullName>
    </submittedName>
</protein>
<name>A0A6P1PYI9_9GAMM</name>
<accession>A0A6P1PYI9</accession>